<feature type="region of interest" description="Disordered" evidence="1">
    <location>
        <begin position="65"/>
        <end position="89"/>
    </location>
</feature>
<dbReference type="Proteomes" id="UP001201812">
    <property type="component" value="Unassembled WGS sequence"/>
</dbReference>
<keyword evidence="3" id="KW-1185">Reference proteome</keyword>
<dbReference type="EMBL" id="JAKKPZ010001094">
    <property type="protein sequence ID" value="KAI1690769.1"/>
    <property type="molecule type" value="Genomic_DNA"/>
</dbReference>
<sequence length="89" mass="9613">MIRHWLQPKRVIAKDGHVAGIEVEYTEMRDGTLTGTGETGVLAADQIFKAIGQTFETSDLGRWPLPEAASSSTPKAGRLFPTSGRAETV</sequence>
<dbReference type="AlphaFoldDB" id="A0AAD4MF10"/>
<proteinExistence type="predicted"/>
<organism evidence="2 3">
    <name type="scientific">Ditylenchus destructor</name>
    <dbReference type="NCBI Taxonomy" id="166010"/>
    <lineage>
        <taxon>Eukaryota</taxon>
        <taxon>Metazoa</taxon>
        <taxon>Ecdysozoa</taxon>
        <taxon>Nematoda</taxon>
        <taxon>Chromadorea</taxon>
        <taxon>Rhabditida</taxon>
        <taxon>Tylenchina</taxon>
        <taxon>Tylenchomorpha</taxon>
        <taxon>Sphaerularioidea</taxon>
        <taxon>Anguinidae</taxon>
        <taxon>Anguininae</taxon>
        <taxon>Ditylenchus</taxon>
    </lineage>
</organism>
<evidence type="ECO:0000313" key="2">
    <source>
        <dbReference type="EMBL" id="KAI1690769.1"/>
    </source>
</evidence>
<name>A0AAD4MF10_9BILA</name>
<protein>
    <submittedName>
        <fullName evidence="2">Uncharacterized protein</fullName>
    </submittedName>
</protein>
<comment type="caution">
    <text evidence="2">The sequence shown here is derived from an EMBL/GenBank/DDBJ whole genome shotgun (WGS) entry which is preliminary data.</text>
</comment>
<accession>A0AAD4MF10</accession>
<evidence type="ECO:0000256" key="1">
    <source>
        <dbReference type="SAM" id="MobiDB-lite"/>
    </source>
</evidence>
<evidence type="ECO:0000313" key="3">
    <source>
        <dbReference type="Proteomes" id="UP001201812"/>
    </source>
</evidence>
<gene>
    <name evidence="2" type="ORF">DdX_22309</name>
</gene>
<reference evidence="2" key="1">
    <citation type="submission" date="2022-01" db="EMBL/GenBank/DDBJ databases">
        <title>Genome Sequence Resource for Two Populations of Ditylenchus destructor, the Migratory Endoparasitic Phytonematode.</title>
        <authorList>
            <person name="Zhang H."/>
            <person name="Lin R."/>
            <person name="Xie B."/>
        </authorList>
    </citation>
    <scope>NUCLEOTIDE SEQUENCE</scope>
    <source>
        <strain evidence="2">BazhouSP</strain>
    </source>
</reference>